<dbReference type="Gene3D" id="3.40.50.80">
    <property type="entry name" value="Nucleotide-binding domain of ferredoxin-NADP reductase (FNR) module"/>
    <property type="match status" value="1"/>
</dbReference>
<dbReference type="SUPFAM" id="SSF63380">
    <property type="entry name" value="Riboflavin synthase domain-like"/>
    <property type="match status" value="1"/>
</dbReference>
<dbReference type="InterPro" id="IPR039261">
    <property type="entry name" value="FNR_nucleotide-bd"/>
</dbReference>
<evidence type="ECO:0000313" key="6">
    <source>
        <dbReference type="EMBL" id="KRG22104.1"/>
    </source>
</evidence>
<dbReference type="PRINTS" id="PR00410">
    <property type="entry name" value="PHEHYDRXLASE"/>
</dbReference>
<dbReference type="EC" id="1.17.1.-" evidence="6"/>
<dbReference type="Pfam" id="PF00175">
    <property type="entry name" value="NAD_binding_1"/>
    <property type="match status" value="1"/>
</dbReference>
<dbReference type="Gene3D" id="2.40.30.10">
    <property type="entry name" value="Translation factors"/>
    <property type="match status" value="1"/>
</dbReference>
<protein>
    <submittedName>
        <fullName evidence="6">CDP-6-deoxy-L-threo-D-glycero-4-hexulose-3-dehydrase reductase</fullName>
        <ecNumber evidence="6">1.17.1.-</ecNumber>
    </submittedName>
</protein>
<dbReference type="InterPro" id="IPR050415">
    <property type="entry name" value="MRET"/>
</dbReference>
<comment type="cofactor">
    <cofactor evidence="3">
        <name>[2Fe-2S] cluster</name>
        <dbReference type="ChEBI" id="CHEBI:190135"/>
    </cofactor>
</comment>
<evidence type="ECO:0000256" key="1">
    <source>
        <dbReference type="ARBA" id="ARBA00023002"/>
    </source>
</evidence>
<keyword evidence="1 6" id="KW-0560">Oxidoreductase</keyword>
<comment type="similarity">
    <text evidence="4">Belongs to the Fre/LuxG FAD/NAD(P) flavoprotein oxidoreductase family.</text>
</comment>
<dbReference type="PRINTS" id="PR00371">
    <property type="entry name" value="FPNCR"/>
</dbReference>
<dbReference type="EMBL" id="LKAJ01000002">
    <property type="protein sequence ID" value="KRG22104.1"/>
    <property type="molecule type" value="Genomic_DNA"/>
</dbReference>
<proteinExistence type="inferred from homology"/>
<evidence type="ECO:0000256" key="3">
    <source>
        <dbReference type="ARBA" id="ARBA00034078"/>
    </source>
</evidence>
<keyword evidence="2" id="KW-0455">Luminescence</keyword>
<organism evidence="6">
    <name type="scientific">Candidatus Berkiella aquae</name>
    <dbReference type="NCBI Taxonomy" id="295108"/>
    <lineage>
        <taxon>Bacteria</taxon>
        <taxon>Pseudomonadati</taxon>
        <taxon>Pseudomonadota</taxon>
        <taxon>Gammaproteobacteria</taxon>
        <taxon>Candidatus Berkiellales</taxon>
        <taxon>Candidatus Berkiellaceae</taxon>
        <taxon>Candidatus Berkiella</taxon>
    </lineage>
</organism>
<dbReference type="PROSITE" id="PS51384">
    <property type="entry name" value="FAD_FR"/>
    <property type="match status" value="1"/>
</dbReference>
<evidence type="ECO:0000256" key="4">
    <source>
        <dbReference type="ARBA" id="ARBA00038177"/>
    </source>
</evidence>
<evidence type="ECO:0000259" key="5">
    <source>
        <dbReference type="PROSITE" id="PS51384"/>
    </source>
</evidence>
<dbReference type="InterPro" id="IPR017938">
    <property type="entry name" value="Riboflavin_synthase-like_b-brl"/>
</dbReference>
<dbReference type="InterPro" id="IPR001709">
    <property type="entry name" value="Flavoprot_Pyr_Nucl_cyt_Rdtase"/>
</dbReference>
<dbReference type="AlphaFoldDB" id="A0A0Q9Z0S9"/>
<gene>
    <name evidence="6" type="primary">ascD</name>
    <name evidence="6" type="ORF">HT99x_00521</name>
</gene>
<feature type="domain" description="FAD-binding FR-type" evidence="5">
    <location>
        <begin position="4"/>
        <end position="112"/>
    </location>
</feature>
<reference evidence="6" key="1">
    <citation type="submission" date="2015-09" db="EMBL/GenBank/DDBJ databases">
        <title>Draft Genome Sequences of Two Novel Amoeba-resistant Intranuclear Bacteria, Candidatus Berkiella cookevillensis and Candidatus Berkiella aquae.</title>
        <authorList>
            <person name="Mehari Y.T."/>
            <person name="Arivett B.A."/>
            <person name="Farone A.L."/>
            <person name="Gunderson J.H."/>
            <person name="Farone M.B."/>
        </authorList>
    </citation>
    <scope>NUCLEOTIDE SEQUENCE [LARGE SCALE GENOMIC DNA]</scope>
    <source>
        <strain evidence="6">HT99</strain>
    </source>
</reference>
<dbReference type="InterPro" id="IPR017927">
    <property type="entry name" value="FAD-bd_FR_type"/>
</dbReference>
<comment type="caution">
    <text evidence="6">The sequence shown here is derived from an EMBL/GenBank/DDBJ whole genome shotgun (WGS) entry which is preliminary data.</text>
</comment>
<accession>A0A0Q9Z0S9</accession>
<sequence length="252" mass="28844">MNYGRRLGYKIMTNTYHYLCQEKLIKTRDISLITIVPISHALTYQAGQFVEILLRSGHCLLLSIANAPQTDGHIEFHLRHDEAHPIAKLFLNELEQDANVVLRGPFGESTLEQNIQSQEELVFLAGGTGFAPIKALLQLALVNSQQPLLLYWGIRRPEDAYDEPLLQQWKTRYPRFDYTLVLSEPHQHPSWTAPTGFVHDYVAQKHPDMKALCLFASGPFEMIQAAQRLFTHQGLKTHRFISDMLPKTIKTI</sequence>
<dbReference type="PANTHER" id="PTHR47354">
    <property type="entry name" value="NADH OXIDOREDUCTASE HCR"/>
    <property type="match status" value="1"/>
</dbReference>
<evidence type="ECO:0000256" key="2">
    <source>
        <dbReference type="ARBA" id="ARBA00023223"/>
    </source>
</evidence>
<dbReference type="GO" id="GO:0008218">
    <property type="term" value="P:bioluminescence"/>
    <property type="evidence" value="ECO:0007669"/>
    <property type="project" value="UniProtKB-KW"/>
</dbReference>
<dbReference type="InterPro" id="IPR001433">
    <property type="entry name" value="OxRdtase_FAD/NAD-bd"/>
</dbReference>
<name>A0A0Q9Z0S9_9GAMM</name>
<dbReference type="PANTHER" id="PTHR47354:SF7">
    <property type="entry name" value="NAD(P)H-FLAVIN REDUCTASE"/>
    <property type="match status" value="1"/>
</dbReference>
<dbReference type="SUPFAM" id="SSF52343">
    <property type="entry name" value="Ferredoxin reductase-like, C-terminal NADP-linked domain"/>
    <property type="match status" value="1"/>
</dbReference>
<dbReference type="GO" id="GO:0016491">
    <property type="term" value="F:oxidoreductase activity"/>
    <property type="evidence" value="ECO:0007669"/>
    <property type="project" value="UniProtKB-KW"/>
</dbReference>
<dbReference type="STRING" id="295108.HT99x_00521"/>